<accession>A0A371GVJ1</accession>
<reference evidence="1" key="1">
    <citation type="submission" date="2018-05" db="EMBL/GenBank/DDBJ databases">
        <title>Draft genome of Mucuna pruriens seed.</title>
        <authorList>
            <person name="Nnadi N.E."/>
            <person name="Vos R."/>
            <person name="Hasami M.H."/>
            <person name="Devisetty U.K."/>
            <person name="Aguiy J.C."/>
        </authorList>
    </citation>
    <scope>NUCLEOTIDE SEQUENCE [LARGE SCALE GENOMIC DNA]</scope>
    <source>
        <strain evidence="1">JCA_2017</strain>
    </source>
</reference>
<dbReference type="OrthoDB" id="418757at2759"/>
<dbReference type="EMBL" id="QJKJ01004364">
    <property type="protein sequence ID" value="RDX94486.1"/>
    <property type="molecule type" value="Genomic_DNA"/>
</dbReference>
<feature type="non-terminal residue" evidence="1">
    <location>
        <position position="1"/>
    </location>
</feature>
<dbReference type="AlphaFoldDB" id="A0A371GVJ1"/>
<evidence type="ECO:0000313" key="1">
    <source>
        <dbReference type="EMBL" id="RDX94486.1"/>
    </source>
</evidence>
<name>A0A371GVJ1_MUCPR</name>
<evidence type="ECO:0008006" key="3">
    <source>
        <dbReference type="Google" id="ProtNLM"/>
    </source>
</evidence>
<evidence type="ECO:0000313" key="2">
    <source>
        <dbReference type="Proteomes" id="UP000257109"/>
    </source>
</evidence>
<comment type="caution">
    <text evidence="1">The sequence shown here is derived from an EMBL/GenBank/DDBJ whole genome shotgun (WGS) entry which is preliminary data.</text>
</comment>
<dbReference type="Proteomes" id="UP000257109">
    <property type="component" value="Unassembled WGS sequence"/>
</dbReference>
<sequence>MKVLRGTKTIWLKKIANQLSMIGSFFCIGYSDTNKLFSRYPKVVKRKPYQQSLRFDMKDSKPEYIPIAKEDKFNLKQCPNNNLEINEMQKIPYASKVGNLMYAQRMKGYMLTYRKFEGLKIIGYSDSDFAGYQDNSYSPFDHGYKLVCDESHDGSIVNV</sequence>
<organism evidence="1 2">
    <name type="scientific">Mucuna pruriens</name>
    <name type="common">Velvet bean</name>
    <name type="synonym">Dolichos pruriens</name>
    <dbReference type="NCBI Taxonomy" id="157652"/>
    <lineage>
        <taxon>Eukaryota</taxon>
        <taxon>Viridiplantae</taxon>
        <taxon>Streptophyta</taxon>
        <taxon>Embryophyta</taxon>
        <taxon>Tracheophyta</taxon>
        <taxon>Spermatophyta</taxon>
        <taxon>Magnoliopsida</taxon>
        <taxon>eudicotyledons</taxon>
        <taxon>Gunneridae</taxon>
        <taxon>Pentapetalae</taxon>
        <taxon>rosids</taxon>
        <taxon>fabids</taxon>
        <taxon>Fabales</taxon>
        <taxon>Fabaceae</taxon>
        <taxon>Papilionoideae</taxon>
        <taxon>50 kb inversion clade</taxon>
        <taxon>NPAAA clade</taxon>
        <taxon>indigoferoid/millettioid clade</taxon>
        <taxon>Phaseoleae</taxon>
        <taxon>Mucuna</taxon>
    </lineage>
</organism>
<protein>
    <recommendedName>
        <fullName evidence="3">Copia protein</fullName>
    </recommendedName>
</protein>
<gene>
    <name evidence="1" type="ORF">CR513_23126</name>
</gene>
<proteinExistence type="predicted"/>
<keyword evidence="2" id="KW-1185">Reference proteome</keyword>